<feature type="region of interest" description="Disordered" evidence="1">
    <location>
        <begin position="32"/>
        <end position="57"/>
    </location>
</feature>
<name>A0A075V3K0_9PSEU</name>
<dbReference type="KEGG" id="aja:AJAP_34555"/>
<protein>
    <submittedName>
        <fullName evidence="2">Uncharacterized protein</fullName>
    </submittedName>
</protein>
<evidence type="ECO:0000256" key="1">
    <source>
        <dbReference type="SAM" id="MobiDB-lite"/>
    </source>
</evidence>
<dbReference type="EMBL" id="CP008953">
    <property type="protein sequence ID" value="AIG79718.1"/>
    <property type="molecule type" value="Genomic_DNA"/>
</dbReference>
<evidence type="ECO:0000313" key="2">
    <source>
        <dbReference type="EMBL" id="AIG79718.1"/>
    </source>
</evidence>
<evidence type="ECO:0000313" key="3">
    <source>
        <dbReference type="Proteomes" id="UP000028492"/>
    </source>
</evidence>
<feature type="compositionally biased region" description="Low complexity" evidence="1">
    <location>
        <begin position="32"/>
        <end position="48"/>
    </location>
</feature>
<sequence length="57" mass="6487">MLLVLILFLAGVGVGIFFLVKALNKPKPPVYPYQQYPQQQPQYPSQQQPYPPQGWGN</sequence>
<dbReference type="HOGENOM" id="CLU_2893991_0_0_11"/>
<dbReference type="STRING" id="208439.AJAP_34555"/>
<dbReference type="AlphaFoldDB" id="A0A075V3K0"/>
<keyword evidence="3" id="KW-1185">Reference proteome</keyword>
<organism evidence="2 3">
    <name type="scientific">Amycolatopsis japonica</name>
    <dbReference type="NCBI Taxonomy" id="208439"/>
    <lineage>
        <taxon>Bacteria</taxon>
        <taxon>Bacillati</taxon>
        <taxon>Actinomycetota</taxon>
        <taxon>Actinomycetes</taxon>
        <taxon>Pseudonocardiales</taxon>
        <taxon>Pseudonocardiaceae</taxon>
        <taxon>Amycolatopsis</taxon>
        <taxon>Amycolatopsis japonica group</taxon>
    </lineage>
</organism>
<accession>A0A075V3K0</accession>
<reference evidence="2 3" key="1">
    <citation type="journal article" date="2014" name="J. Biotechnol.">
        <title>Complete genome sequence of the actinobacterium Amycolatopsis japonica MG417-CF17(T) (=DSM 44213T) producing (S,S)-N,N'-ethylenediaminedisuccinic acid.</title>
        <authorList>
            <person name="Stegmann E."/>
            <person name="Albersmeier A."/>
            <person name="Spohn M."/>
            <person name="Gert H."/>
            <person name="Weber T."/>
            <person name="Wohlleben W."/>
            <person name="Kalinowski J."/>
            <person name="Ruckert C."/>
        </authorList>
    </citation>
    <scope>NUCLEOTIDE SEQUENCE [LARGE SCALE GENOMIC DNA]</scope>
    <source>
        <strain evidence="3">MG417-CF17 (DSM 44213)</strain>
    </source>
</reference>
<dbReference type="Proteomes" id="UP000028492">
    <property type="component" value="Chromosome"/>
</dbReference>
<proteinExistence type="predicted"/>
<gene>
    <name evidence="2" type="ORF">AJAP_34555</name>
</gene>